<dbReference type="AlphaFoldDB" id="A0AA40NZU3"/>
<dbReference type="InterPro" id="IPR014883">
    <property type="entry name" value="VRR_NUC"/>
</dbReference>
<feature type="domain" description="VRR-NUC" evidence="4">
    <location>
        <begin position="45"/>
        <end position="149"/>
    </location>
</feature>
<evidence type="ECO:0000256" key="2">
    <source>
        <dbReference type="ARBA" id="ARBA00022722"/>
    </source>
</evidence>
<sequence length="168" mass="18994">MSTVMPENPLLRHRCHRSRWLEGEAMKPAEMTLFKPKRTRAKSVDREGLEQAALLRELKLRMPLVAALIYHVPNGGHRHKLVAIKLKEQGVRAGVPDLVLPMARGGYFGLYIEFKATPPHDAAVSGSQYEWIRQLGEQGYLAIVCRGHFDAMEQIRAYLRLPQTTVAA</sequence>
<evidence type="ECO:0000313" key="6">
    <source>
        <dbReference type="Proteomes" id="UP000050523"/>
    </source>
</evidence>
<dbReference type="Pfam" id="PF08774">
    <property type="entry name" value="VRR_NUC"/>
    <property type="match status" value="1"/>
</dbReference>
<name>A0AA40NZU3_9PSED</name>
<comment type="caution">
    <text evidence="5">The sequence shown here is derived from an EMBL/GenBank/DDBJ whole genome shotgun (WGS) entry which is preliminary data.</text>
</comment>
<reference evidence="5 6" key="1">
    <citation type="submission" date="2015-09" db="EMBL/GenBank/DDBJ databases">
        <title>Genome announcement of multiple Pseudomonas syringae strains.</title>
        <authorList>
            <person name="Thakur S."/>
            <person name="Wang P.W."/>
            <person name="Gong Y."/>
            <person name="Weir B.S."/>
            <person name="Guttman D.S."/>
        </authorList>
    </citation>
    <scope>NUCLEOTIDE SEQUENCE [LARGE SCALE GENOMIC DNA]</scope>
    <source>
        <strain evidence="5 6">ICMP9151</strain>
    </source>
</reference>
<gene>
    <name evidence="5" type="ORF">ALO43_100299</name>
</gene>
<evidence type="ECO:0000313" key="5">
    <source>
        <dbReference type="EMBL" id="KPY92137.1"/>
    </source>
</evidence>
<dbReference type="EMBL" id="LJRO01000458">
    <property type="protein sequence ID" value="KPY92137.1"/>
    <property type="molecule type" value="Genomic_DNA"/>
</dbReference>
<evidence type="ECO:0000256" key="1">
    <source>
        <dbReference type="ARBA" id="ARBA00001946"/>
    </source>
</evidence>
<dbReference type="GO" id="GO:0003676">
    <property type="term" value="F:nucleic acid binding"/>
    <property type="evidence" value="ECO:0007669"/>
    <property type="project" value="InterPro"/>
</dbReference>
<dbReference type="Gene3D" id="3.40.1350.10">
    <property type="match status" value="1"/>
</dbReference>
<dbReference type="Proteomes" id="UP000050523">
    <property type="component" value="Unassembled WGS sequence"/>
</dbReference>
<dbReference type="GO" id="GO:0016788">
    <property type="term" value="F:hydrolase activity, acting on ester bonds"/>
    <property type="evidence" value="ECO:0007669"/>
    <property type="project" value="InterPro"/>
</dbReference>
<dbReference type="SMART" id="SM00990">
    <property type="entry name" value="VRR_NUC"/>
    <property type="match status" value="1"/>
</dbReference>
<evidence type="ECO:0000259" key="4">
    <source>
        <dbReference type="SMART" id="SM00990"/>
    </source>
</evidence>
<organism evidence="5 6">
    <name type="scientific">Pseudomonas tremae</name>
    <dbReference type="NCBI Taxonomy" id="200454"/>
    <lineage>
        <taxon>Bacteria</taxon>
        <taxon>Pseudomonadati</taxon>
        <taxon>Pseudomonadota</taxon>
        <taxon>Gammaproteobacteria</taxon>
        <taxon>Pseudomonadales</taxon>
        <taxon>Pseudomonadaceae</taxon>
        <taxon>Pseudomonas</taxon>
    </lineage>
</organism>
<evidence type="ECO:0000256" key="3">
    <source>
        <dbReference type="ARBA" id="ARBA00022801"/>
    </source>
</evidence>
<keyword evidence="2" id="KW-0540">Nuclease</keyword>
<dbReference type="InterPro" id="IPR011856">
    <property type="entry name" value="tRNA_endonuc-like_dom_sf"/>
</dbReference>
<comment type="cofactor">
    <cofactor evidence="1">
        <name>Mg(2+)</name>
        <dbReference type="ChEBI" id="CHEBI:18420"/>
    </cofactor>
</comment>
<proteinExistence type="predicted"/>
<keyword evidence="3" id="KW-0378">Hydrolase</keyword>
<dbReference type="GO" id="GO:0004518">
    <property type="term" value="F:nuclease activity"/>
    <property type="evidence" value="ECO:0007669"/>
    <property type="project" value="UniProtKB-KW"/>
</dbReference>
<accession>A0AA40NZU3</accession>
<protein>
    <submittedName>
        <fullName evidence="5">VRR-NUC domain protein</fullName>
    </submittedName>
</protein>